<dbReference type="Gene3D" id="1.10.10.10">
    <property type="entry name" value="Winged helix-like DNA-binding domain superfamily/Winged helix DNA-binding domain"/>
    <property type="match status" value="1"/>
</dbReference>
<dbReference type="CDD" id="cd17574">
    <property type="entry name" value="REC_OmpR"/>
    <property type="match status" value="1"/>
</dbReference>
<dbReference type="Proteomes" id="UP001589683">
    <property type="component" value="Unassembled WGS sequence"/>
</dbReference>
<comment type="caution">
    <text evidence="10">The sequence shown here is derived from an EMBL/GenBank/DDBJ whole genome shotgun (WGS) entry which is preliminary data.</text>
</comment>
<dbReference type="SUPFAM" id="SSF46894">
    <property type="entry name" value="C-terminal effector domain of the bipartite response regulators"/>
    <property type="match status" value="1"/>
</dbReference>
<evidence type="ECO:0000256" key="1">
    <source>
        <dbReference type="ARBA" id="ARBA00022553"/>
    </source>
</evidence>
<dbReference type="InterPro" id="IPR001867">
    <property type="entry name" value="OmpR/PhoB-type_DNA-bd"/>
</dbReference>
<keyword evidence="1 6" id="KW-0597">Phosphoprotein</keyword>
<feature type="domain" description="Response regulatory" evidence="8">
    <location>
        <begin position="8"/>
        <end position="121"/>
    </location>
</feature>
<dbReference type="Gene3D" id="3.40.50.2300">
    <property type="match status" value="1"/>
</dbReference>
<dbReference type="SMART" id="SM00862">
    <property type="entry name" value="Trans_reg_C"/>
    <property type="match status" value="1"/>
</dbReference>
<evidence type="ECO:0000256" key="3">
    <source>
        <dbReference type="ARBA" id="ARBA00023015"/>
    </source>
</evidence>
<dbReference type="CDD" id="cd00383">
    <property type="entry name" value="trans_reg_C"/>
    <property type="match status" value="1"/>
</dbReference>
<dbReference type="PANTHER" id="PTHR48111">
    <property type="entry name" value="REGULATOR OF RPOS"/>
    <property type="match status" value="1"/>
</dbReference>
<organism evidence="10 11">
    <name type="scientific">Pseudohalocynthiibacter aestuariivivens</name>
    <dbReference type="NCBI Taxonomy" id="1591409"/>
    <lineage>
        <taxon>Bacteria</taxon>
        <taxon>Pseudomonadati</taxon>
        <taxon>Pseudomonadota</taxon>
        <taxon>Alphaproteobacteria</taxon>
        <taxon>Rhodobacterales</taxon>
        <taxon>Paracoccaceae</taxon>
        <taxon>Pseudohalocynthiibacter</taxon>
    </lineage>
</organism>
<feature type="DNA-binding region" description="OmpR/PhoB-type" evidence="7">
    <location>
        <begin position="134"/>
        <end position="233"/>
    </location>
</feature>
<dbReference type="SUPFAM" id="SSF52172">
    <property type="entry name" value="CheY-like"/>
    <property type="match status" value="1"/>
</dbReference>
<accession>A0ABV5JHK5</accession>
<dbReference type="InterPro" id="IPR011006">
    <property type="entry name" value="CheY-like_superfamily"/>
</dbReference>
<sequence length="234" mass="26375">MNGPNEAHLLIVDDDERIRGLLQKFLIRHGFWVTAARNAEHARRILSGLEFDLIVLDVMMPGEDGISLTRSLRETVTTPILLLTAKGETEDRIVGFEAGADDYLSKPFEPKELLLRINAILRRVPQAQLNEAGLKVLHLGPVRYDIERGEMWQGDKLVRLTATESQLMKIFSACPGEPVSRADLVEELGRDDGQAQERAVDVQITRLRRKIETDPKQPRYLQTVRGAGYMLAPD</sequence>
<dbReference type="EMBL" id="JBHMEA010000044">
    <property type="protein sequence ID" value="MFB9232948.1"/>
    <property type="molecule type" value="Genomic_DNA"/>
</dbReference>
<keyword evidence="2" id="KW-0902">Two-component regulatory system</keyword>
<evidence type="ECO:0000256" key="7">
    <source>
        <dbReference type="PROSITE-ProRule" id="PRU01091"/>
    </source>
</evidence>
<dbReference type="InterPro" id="IPR001789">
    <property type="entry name" value="Sig_transdc_resp-reg_receiver"/>
</dbReference>
<dbReference type="SMART" id="SM00448">
    <property type="entry name" value="REC"/>
    <property type="match status" value="1"/>
</dbReference>
<dbReference type="InterPro" id="IPR036388">
    <property type="entry name" value="WH-like_DNA-bd_sf"/>
</dbReference>
<evidence type="ECO:0000256" key="5">
    <source>
        <dbReference type="ARBA" id="ARBA00023163"/>
    </source>
</evidence>
<reference evidence="10 11" key="1">
    <citation type="submission" date="2024-09" db="EMBL/GenBank/DDBJ databases">
        <authorList>
            <person name="Sun Q."/>
            <person name="Mori K."/>
        </authorList>
    </citation>
    <scope>NUCLEOTIDE SEQUENCE [LARGE SCALE GENOMIC DNA]</scope>
    <source>
        <strain evidence="10 11">CECT 8726</strain>
    </source>
</reference>
<evidence type="ECO:0000313" key="10">
    <source>
        <dbReference type="EMBL" id="MFB9232948.1"/>
    </source>
</evidence>
<keyword evidence="5" id="KW-0804">Transcription</keyword>
<dbReference type="Pfam" id="PF00072">
    <property type="entry name" value="Response_reg"/>
    <property type="match status" value="1"/>
</dbReference>
<dbReference type="PROSITE" id="PS50110">
    <property type="entry name" value="RESPONSE_REGULATORY"/>
    <property type="match status" value="1"/>
</dbReference>
<gene>
    <name evidence="10" type="ORF">ACFFUT_14235</name>
</gene>
<proteinExistence type="predicted"/>
<keyword evidence="3" id="KW-0805">Transcription regulation</keyword>
<dbReference type="PROSITE" id="PS51755">
    <property type="entry name" value="OMPR_PHOB"/>
    <property type="match status" value="1"/>
</dbReference>
<evidence type="ECO:0000259" key="9">
    <source>
        <dbReference type="PROSITE" id="PS51755"/>
    </source>
</evidence>
<dbReference type="Pfam" id="PF00486">
    <property type="entry name" value="Trans_reg_C"/>
    <property type="match status" value="1"/>
</dbReference>
<evidence type="ECO:0000256" key="2">
    <source>
        <dbReference type="ARBA" id="ARBA00023012"/>
    </source>
</evidence>
<dbReference type="InterPro" id="IPR039420">
    <property type="entry name" value="WalR-like"/>
</dbReference>
<name>A0ABV5JHK5_9RHOB</name>
<dbReference type="PANTHER" id="PTHR48111:SF4">
    <property type="entry name" value="DNA-BINDING DUAL TRANSCRIPTIONAL REGULATOR OMPR"/>
    <property type="match status" value="1"/>
</dbReference>
<keyword evidence="4 7" id="KW-0238">DNA-binding</keyword>
<protein>
    <submittedName>
        <fullName evidence="10">Response regulator</fullName>
    </submittedName>
</protein>
<evidence type="ECO:0000259" key="8">
    <source>
        <dbReference type="PROSITE" id="PS50110"/>
    </source>
</evidence>
<evidence type="ECO:0000313" key="11">
    <source>
        <dbReference type="Proteomes" id="UP001589683"/>
    </source>
</evidence>
<dbReference type="Gene3D" id="6.10.250.690">
    <property type="match status" value="1"/>
</dbReference>
<evidence type="ECO:0000256" key="6">
    <source>
        <dbReference type="PROSITE-ProRule" id="PRU00169"/>
    </source>
</evidence>
<evidence type="ECO:0000256" key="4">
    <source>
        <dbReference type="ARBA" id="ARBA00023125"/>
    </source>
</evidence>
<feature type="modified residue" description="4-aspartylphosphate" evidence="6">
    <location>
        <position position="57"/>
    </location>
</feature>
<dbReference type="InterPro" id="IPR016032">
    <property type="entry name" value="Sig_transdc_resp-reg_C-effctor"/>
</dbReference>
<feature type="domain" description="OmpR/PhoB-type" evidence="9">
    <location>
        <begin position="134"/>
        <end position="233"/>
    </location>
</feature>
<keyword evidence="11" id="KW-1185">Reference proteome</keyword>
<dbReference type="RefSeq" id="WP_213887049.1">
    <property type="nucleotide sequence ID" value="NZ_JAGFNU010000001.1"/>
</dbReference>